<sequence length="190" mass="22556">MYVFDNPFFHARKYNLSIEQDTQTRFETFTRCVVSIFYIYVQKTNSLLYVLILKEMVELDLQMVELDLQMAGLKHHWDDEVLTLDHDQYTGINSRNIQITKPFNCSAPKSKIFQNLKQQKIATTELQKKKYVTHNQEGKLKVKKQKLSYQQLQLRQQQQLLAVLDVNVDEYENVHEYVHGIQVKFQPIAI</sequence>
<dbReference type="OrthoDB" id="6147534at2759"/>
<reference evidence="1 2" key="1">
    <citation type="submission" date="2019-08" db="EMBL/GenBank/DDBJ databases">
        <title>The genome of the soybean aphid Biotype 1, its phylome, world population structure and adaptation to the North American continent.</title>
        <authorList>
            <person name="Giordano R."/>
            <person name="Donthu R.K."/>
            <person name="Hernandez A.G."/>
            <person name="Wright C.L."/>
            <person name="Zimin A.V."/>
        </authorList>
    </citation>
    <scope>NUCLEOTIDE SEQUENCE [LARGE SCALE GENOMIC DNA]</scope>
    <source>
        <tissue evidence="1">Whole aphids</tissue>
    </source>
</reference>
<organism evidence="1 2">
    <name type="scientific">Aphis glycines</name>
    <name type="common">Soybean aphid</name>
    <dbReference type="NCBI Taxonomy" id="307491"/>
    <lineage>
        <taxon>Eukaryota</taxon>
        <taxon>Metazoa</taxon>
        <taxon>Ecdysozoa</taxon>
        <taxon>Arthropoda</taxon>
        <taxon>Hexapoda</taxon>
        <taxon>Insecta</taxon>
        <taxon>Pterygota</taxon>
        <taxon>Neoptera</taxon>
        <taxon>Paraneoptera</taxon>
        <taxon>Hemiptera</taxon>
        <taxon>Sternorrhyncha</taxon>
        <taxon>Aphidomorpha</taxon>
        <taxon>Aphidoidea</taxon>
        <taxon>Aphididae</taxon>
        <taxon>Aphidini</taxon>
        <taxon>Aphis</taxon>
        <taxon>Aphis</taxon>
    </lineage>
</organism>
<evidence type="ECO:0000313" key="1">
    <source>
        <dbReference type="EMBL" id="KAE9536396.1"/>
    </source>
</evidence>
<comment type="caution">
    <text evidence="1">The sequence shown here is derived from an EMBL/GenBank/DDBJ whole genome shotgun (WGS) entry which is preliminary data.</text>
</comment>
<evidence type="ECO:0000313" key="2">
    <source>
        <dbReference type="Proteomes" id="UP000475862"/>
    </source>
</evidence>
<dbReference type="Proteomes" id="UP000475862">
    <property type="component" value="Unassembled WGS sequence"/>
</dbReference>
<gene>
    <name evidence="1" type="ORF">AGLY_007185</name>
</gene>
<dbReference type="AlphaFoldDB" id="A0A6G0TNV4"/>
<name>A0A6G0TNV4_APHGL</name>
<proteinExistence type="predicted"/>
<protein>
    <submittedName>
        <fullName evidence="1">Uncharacterized protein</fullName>
    </submittedName>
</protein>
<accession>A0A6G0TNV4</accession>
<keyword evidence="2" id="KW-1185">Reference proteome</keyword>
<dbReference type="EMBL" id="VYZN01000023">
    <property type="protein sequence ID" value="KAE9536396.1"/>
    <property type="molecule type" value="Genomic_DNA"/>
</dbReference>